<protein>
    <submittedName>
        <fullName evidence="3">Mannose/cellobiose epimerase-like protein (N-acyl-D-glucosamine 2-epimerase family)</fullName>
    </submittedName>
</protein>
<evidence type="ECO:0000256" key="2">
    <source>
        <dbReference type="ARBA" id="ARBA00023235"/>
    </source>
</evidence>
<evidence type="ECO:0000313" key="3">
    <source>
        <dbReference type="EMBL" id="TWE08700.1"/>
    </source>
</evidence>
<reference evidence="3 4" key="1">
    <citation type="submission" date="2019-06" db="EMBL/GenBank/DDBJ databases">
        <title>Sorghum-associated microbial communities from plants grown in Nebraska, USA.</title>
        <authorList>
            <person name="Schachtman D."/>
        </authorList>
    </citation>
    <scope>NUCLEOTIDE SEQUENCE [LARGE SCALE GENOMIC DNA]</scope>
    <source>
        <strain evidence="3 4">2482</strain>
    </source>
</reference>
<name>A0A561DZD2_9BACI</name>
<dbReference type="SUPFAM" id="SSF48208">
    <property type="entry name" value="Six-hairpin glycosidases"/>
    <property type="match status" value="1"/>
</dbReference>
<dbReference type="Gene3D" id="1.50.10.10">
    <property type="match status" value="1"/>
</dbReference>
<evidence type="ECO:0000313" key="4">
    <source>
        <dbReference type="Proteomes" id="UP000319671"/>
    </source>
</evidence>
<dbReference type="EMBL" id="VIVN01000001">
    <property type="protein sequence ID" value="TWE08700.1"/>
    <property type="molecule type" value="Genomic_DNA"/>
</dbReference>
<sequence>MNLVTPNFKDPEFLMKHIFETVNFYSTRCIDTSFGGFINCFLDDGTICDYTTKHLVGLSRFIYIFSIATILGDSNRFRHLVEHGLKFLQDHQRDHKNGGYYWILEGQCIKDSTKKAYGHAFALLASSTAYKAGIANAGKIIDEIIDVLDTHFWREPDGLYVDEISADWKSVSPYRGQNANMHMCEAMMAAFDATGKKHYLDRAHRIAHSIMFKLLPQSGNLIWEHYNEEWKIDWNYNKDYTKSEFRPYGYVIGHSIEWSKLLQNLEKYKPESWMFPYAEKLFHHAINIGFDRKQGGIFNIMAPTGEIIDTDKLYWVMAETIGASALFAAKTNHSTYWNFYQQIFEYSWNYFIDQKRGGWYQLLNQNNQKYSNIKSPPPKTDYHPITNCVTALNAFHELKLT</sequence>
<dbReference type="InterPro" id="IPR008928">
    <property type="entry name" value="6-hairpin_glycosidase_sf"/>
</dbReference>
<organism evidence="3 4">
    <name type="scientific">Neobacillus bataviensis</name>
    <dbReference type="NCBI Taxonomy" id="220685"/>
    <lineage>
        <taxon>Bacteria</taxon>
        <taxon>Bacillati</taxon>
        <taxon>Bacillota</taxon>
        <taxon>Bacilli</taxon>
        <taxon>Bacillales</taxon>
        <taxon>Bacillaceae</taxon>
        <taxon>Neobacillus</taxon>
    </lineage>
</organism>
<comment type="caution">
    <text evidence="3">The sequence shown here is derived from an EMBL/GenBank/DDBJ whole genome shotgun (WGS) entry which is preliminary data.</text>
</comment>
<keyword evidence="2" id="KW-0413">Isomerase</keyword>
<dbReference type="GO" id="GO:0016853">
    <property type="term" value="F:isomerase activity"/>
    <property type="evidence" value="ECO:0007669"/>
    <property type="project" value="UniProtKB-KW"/>
</dbReference>
<dbReference type="InterPro" id="IPR010819">
    <property type="entry name" value="AGE/CE"/>
</dbReference>
<comment type="similarity">
    <text evidence="1">Belongs to the N-acylglucosamine 2-epimerase family.</text>
</comment>
<dbReference type="Proteomes" id="UP000319671">
    <property type="component" value="Unassembled WGS sequence"/>
</dbReference>
<dbReference type="InterPro" id="IPR012341">
    <property type="entry name" value="6hp_glycosidase-like_sf"/>
</dbReference>
<dbReference type="AlphaFoldDB" id="A0A561DZD2"/>
<proteinExistence type="inferred from homology"/>
<accession>A0A561DZD2</accession>
<dbReference type="RefSeq" id="WP_144562348.1">
    <property type="nucleotide sequence ID" value="NZ_VIVN01000001.1"/>
</dbReference>
<dbReference type="GO" id="GO:0005975">
    <property type="term" value="P:carbohydrate metabolic process"/>
    <property type="evidence" value="ECO:0007669"/>
    <property type="project" value="InterPro"/>
</dbReference>
<dbReference type="PANTHER" id="PTHR15108">
    <property type="entry name" value="N-ACYLGLUCOSAMINE-2-EPIMERASE"/>
    <property type="match status" value="1"/>
</dbReference>
<dbReference type="Pfam" id="PF07221">
    <property type="entry name" value="GlcNAc_2-epim"/>
    <property type="match status" value="1"/>
</dbReference>
<evidence type="ECO:0000256" key="1">
    <source>
        <dbReference type="ARBA" id="ARBA00008558"/>
    </source>
</evidence>
<gene>
    <name evidence="3" type="ORF">FB550_101727</name>
</gene>
<keyword evidence="4" id="KW-1185">Reference proteome</keyword>